<sequence>MEKRVTGLGGFFFKTKDPDHIKEWYKKHLGIPTDNYGWTFWWKDENGRDCSTQWSPFKMDTKYFEPSEKPFMMNFRVENLRELLAALREEGVQVVGEIEEYDYGKFGWILDPEGNKIELWEPVDSAFLE</sequence>
<dbReference type="InterPro" id="IPR052164">
    <property type="entry name" value="Anthracycline_SecMetBiosynth"/>
</dbReference>
<dbReference type="Gene3D" id="3.10.180.10">
    <property type="entry name" value="2,3-Dihydroxybiphenyl 1,2-Dioxygenase, domain 1"/>
    <property type="match status" value="1"/>
</dbReference>
<evidence type="ECO:0000313" key="3">
    <source>
        <dbReference type="Proteomes" id="UP000009049"/>
    </source>
</evidence>
<dbReference type="InterPro" id="IPR029068">
    <property type="entry name" value="Glyas_Bleomycin-R_OHBP_Dase"/>
</dbReference>
<dbReference type="InterPro" id="IPR041581">
    <property type="entry name" value="Glyoxalase_6"/>
</dbReference>
<keyword evidence="3" id="KW-1185">Reference proteome</keyword>
<protein>
    <submittedName>
        <fullName evidence="2">Glyoxalase</fullName>
    </submittedName>
</protein>
<dbReference type="CDD" id="cd06587">
    <property type="entry name" value="VOC"/>
    <property type="match status" value="1"/>
</dbReference>
<dbReference type="AlphaFoldDB" id="A4CH28"/>
<dbReference type="KEGG" id="rbi:RB2501_05040"/>
<dbReference type="EMBL" id="CP001712">
    <property type="protein sequence ID" value="EAR16236.1"/>
    <property type="molecule type" value="Genomic_DNA"/>
</dbReference>
<accession>A4CH28</accession>
<evidence type="ECO:0000259" key="1">
    <source>
        <dbReference type="PROSITE" id="PS51819"/>
    </source>
</evidence>
<proteinExistence type="predicted"/>
<feature type="domain" description="VOC" evidence="1">
    <location>
        <begin position="7"/>
        <end position="122"/>
    </location>
</feature>
<organism evidence="2 3">
    <name type="scientific">Robiginitalea biformata (strain ATCC BAA-864 / DSM 15991 / KCTC 12146 / HTCC2501)</name>
    <dbReference type="NCBI Taxonomy" id="313596"/>
    <lineage>
        <taxon>Bacteria</taxon>
        <taxon>Pseudomonadati</taxon>
        <taxon>Bacteroidota</taxon>
        <taxon>Flavobacteriia</taxon>
        <taxon>Flavobacteriales</taxon>
        <taxon>Flavobacteriaceae</taxon>
        <taxon>Robiginitalea</taxon>
    </lineage>
</organism>
<dbReference type="OrthoDB" id="9799428at2"/>
<gene>
    <name evidence="2" type="ordered locus">RB2501_05040</name>
</gene>
<dbReference type="RefSeq" id="WP_015752993.1">
    <property type="nucleotide sequence ID" value="NC_013222.1"/>
</dbReference>
<evidence type="ECO:0000313" key="2">
    <source>
        <dbReference type="EMBL" id="EAR16236.1"/>
    </source>
</evidence>
<dbReference type="HOGENOM" id="CLU_127639_0_0_10"/>
<reference evidence="2 3" key="1">
    <citation type="journal article" date="2009" name="J. Bacteriol.">
        <title>Complete genome sequence of Robiginitalea biformata HTCC2501.</title>
        <authorList>
            <person name="Oh H.M."/>
            <person name="Giovannoni S.J."/>
            <person name="Lee K."/>
            <person name="Ferriera S."/>
            <person name="Johnson J."/>
            <person name="Cho J.C."/>
        </authorList>
    </citation>
    <scope>NUCLEOTIDE SEQUENCE [LARGE SCALE GENOMIC DNA]</scope>
    <source>
        <strain evidence="3">ATCC BAA-864 / HTCC2501 / KCTC 12146</strain>
    </source>
</reference>
<dbReference type="STRING" id="313596.RB2501_05040"/>
<dbReference type="PROSITE" id="PS51819">
    <property type="entry name" value="VOC"/>
    <property type="match status" value="1"/>
</dbReference>
<dbReference type="PANTHER" id="PTHR33993">
    <property type="entry name" value="GLYOXALASE-RELATED"/>
    <property type="match status" value="1"/>
</dbReference>
<dbReference type="Pfam" id="PF18029">
    <property type="entry name" value="Glyoxalase_6"/>
    <property type="match status" value="1"/>
</dbReference>
<dbReference type="eggNOG" id="COG0346">
    <property type="taxonomic scope" value="Bacteria"/>
</dbReference>
<dbReference type="PANTHER" id="PTHR33993:SF5">
    <property type="entry name" value="GLYOXALASE"/>
    <property type="match status" value="1"/>
</dbReference>
<dbReference type="Proteomes" id="UP000009049">
    <property type="component" value="Chromosome"/>
</dbReference>
<dbReference type="SUPFAM" id="SSF54593">
    <property type="entry name" value="Glyoxalase/Bleomycin resistance protein/Dihydroxybiphenyl dioxygenase"/>
    <property type="match status" value="1"/>
</dbReference>
<name>A4CH28_ROBBH</name>
<dbReference type="InterPro" id="IPR037523">
    <property type="entry name" value="VOC_core"/>
</dbReference>